<accession>N0BCB7</accession>
<keyword evidence="4" id="KW-1185">Reference proteome</keyword>
<evidence type="ECO:0000256" key="1">
    <source>
        <dbReference type="SAM" id="MobiDB-lite"/>
    </source>
</evidence>
<gene>
    <name evidence="3" type="ORF">HYPDE_32468</name>
</gene>
<feature type="compositionally biased region" description="Basic residues" evidence="1">
    <location>
        <begin position="299"/>
        <end position="311"/>
    </location>
</feature>
<dbReference type="AlphaFoldDB" id="N0BCB7"/>
<evidence type="ECO:0000313" key="4">
    <source>
        <dbReference type="Proteomes" id="UP000005952"/>
    </source>
</evidence>
<proteinExistence type="predicted"/>
<sequence>MNLVRSVLPNTYATKARGIVLCAIAVGAAYVYYLAVDADDAIPPAAADFIPMPPVVRAASITSPVYIIPDTATQGMPGRAAPPRTQVTRDLQTALMKTHCYDGPVTGKWSAASQAAMGAFLTTVNAHLPVGNPDEALLALVSSNSAMTCPSKSTVVADALNTPTAATYEKQSQAKVAIATDIPASASMGAIPAPPIAERSMLDHPWAQPEMLVPSEKMTPPAAAPVSTSSVEPAERDTVHTAPIAAPVKSVEASRAPTMMQVSAAASGGSVLHFEGGSVVSDPKPEIAPSPVTATRAKVTQRKAKSAKRRASQSNDSSFGMSFDSIQRSLSSLFD</sequence>
<keyword evidence="2" id="KW-0472">Membrane</keyword>
<feature type="transmembrane region" description="Helical" evidence="2">
    <location>
        <begin position="12"/>
        <end position="33"/>
    </location>
</feature>
<keyword evidence="2" id="KW-0812">Transmembrane</keyword>
<dbReference type="Proteomes" id="UP000005952">
    <property type="component" value="Chromosome"/>
</dbReference>
<keyword evidence="2" id="KW-1133">Transmembrane helix</keyword>
<evidence type="ECO:0000256" key="2">
    <source>
        <dbReference type="SAM" id="Phobius"/>
    </source>
</evidence>
<organism evidence="3 4">
    <name type="scientific">Hyphomicrobium denitrificans 1NES1</name>
    <dbReference type="NCBI Taxonomy" id="670307"/>
    <lineage>
        <taxon>Bacteria</taxon>
        <taxon>Pseudomonadati</taxon>
        <taxon>Pseudomonadota</taxon>
        <taxon>Alphaproteobacteria</taxon>
        <taxon>Hyphomicrobiales</taxon>
        <taxon>Hyphomicrobiaceae</taxon>
        <taxon>Hyphomicrobium</taxon>
    </lineage>
</organism>
<feature type="region of interest" description="Disordered" evidence="1">
    <location>
        <begin position="217"/>
        <end position="236"/>
    </location>
</feature>
<reference evidence="3 4" key="1">
    <citation type="journal article" date="2013" name="Genome Announc.">
        <title>Genome sequences for three denitrifying bacterial strains isolated from a uranium- and nitrate-contaminated subsurface environment.</title>
        <authorList>
            <person name="Venkatramanan R."/>
            <person name="Prakash O."/>
            <person name="Woyke T."/>
            <person name="Chain P."/>
            <person name="Goodwin L.A."/>
            <person name="Watson D."/>
            <person name="Brooks S."/>
            <person name="Kostka J.E."/>
            <person name="Green S.J."/>
        </authorList>
    </citation>
    <scope>NUCLEOTIDE SEQUENCE [LARGE SCALE GENOMIC DNA]</scope>
    <source>
        <strain evidence="3 4">1NES1</strain>
    </source>
</reference>
<name>N0BCB7_9HYPH</name>
<dbReference type="EMBL" id="CP005587">
    <property type="protein sequence ID" value="AGK58166.1"/>
    <property type="molecule type" value="Genomic_DNA"/>
</dbReference>
<dbReference type="OrthoDB" id="7929840at2"/>
<evidence type="ECO:0000313" key="3">
    <source>
        <dbReference type="EMBL" id="AGK58166.1"/>
    </source>
</evidence>
<protein>
    <submittedName>
        <fullName evidence="3">Uncharacterized protein</fullName>
    </submittedName>
</protein>
<feature type="compositionally biased region" description="Polar residues" evidence="1">
    <location>
        <begin position="312"/>
        <end position="322"/>
    </location>
</feature>
<feature type="region of interest" description="Disordered" evidence="1">
    <location>
        <begin position="282"/>
        <end position="322"/>
    </location>
</feature>
<dbReference type="KEGG" id="hdt:HYPDE_32468"/>
<dbReference type="HOGENOM" id="CLU_854630_0_0_5"/>